<reference evidence="1" key="1">
    <citation type="submission" date="2022-11" db="EMBL/GenBank/DDBJ databases">
        <title>Genome Sequence of Boeremia exigua.</title>
        <authorList>
            <person name="Buettner E."/>
        </authorList>
    </citation>
    <scope>NUCLEOTIDE SEQUENCE</scope>
    <source>
        <strain evidence="1">CU02</strain>
    </source>
</reference>
<accession>A0ACC2IPH7</accession>
<name>A0ACC2IPH7_9PLEO</name>
<evidence type="ECO:0000313" key="2">
    <source>
        <dbReference type="Proteomes" id="UP001153331"/>
    </source>
</evidence>
<comment type="caution">
    <text evidence="1">The sequence shown here is derived from an EMBL/GenBank/DDBJ whole genome shotgun (WGS) entry which is preliminary data.</text>
</comment>
<proteinExistence type="predicted"/>
<dbReference type="Proteomes" id="UP001153331">
    <property type="component" value="Unassembled WGS sequence"/>
</dbReference>
<gene>
    <name evidence="1" type="ORF">OPT61_g1598</name>
</gene>
<keyword evidence="2" id="KW-1185">Reference proteome</keyword>
<protein>
    <submittedName>
        <fullName evidence="1">Uncharacterized protein</fullName>
    </submittedName>
</protein>
<dbReference type="EMBL" id="JAPHNI010000065">
    <property type="protein sequence ID" value="KAJ8117126.1"/>
    <property type="molecule type" value="Genomic_DNA"/>
</dbReference>
<organism evidence="1 2">
    <name type="scientific">Boeremia exigua</name>
    <dbReference type="NCBI Taxonomy" id="749465"/>
    <lineage>
        <taxon>Eukaryota</taxon>
        <taxon>Fungi</taxon>
        <taxon>Dikarya</taxon>
        <taxon>Ascomycota</taxon>
        <taxon>Pezizomycotina</taxon>
        <taxon>Dothideomycetes</taxon>
        <taxon>Pleosporomycetidae</taxon>
        <taxon>Pleosporales</taxon>
        <taxon>Pleosporineae</taxon>
        <taxon>Didymellaceae</taxon>
        <taxon>Boeremia</taxon>
    </lineage>
</organism>
<evidence type="ECO:0000313" key="1">
    <source>
        <dbReference type="EMBL" id="KAJ8117126.1"/>
    </source>
</evidence>
<sequence>MVNMERISLIPVDTVTELNLALLVSYWIFEQPDEVVRDASISSPNSAWGTPAKALPCKQQVGRILKEPFGLEEESFVHARMGLCYSSKANLSRHSDIPSLAEQLSSLVVSALSLLSASVVSGEEEHPDMPCFNDICWTSWRCWYWRRSTYDNKIGKRCGMPDNVYIPAYDHSQWNTLVWGENYPMSWKSSPGTQGDDIVLEWLMFEAPGTEKPIADDEKDMFFDYKGTGPERAVVAFSQSECSIADDFRQVKLTKLTDITKDAPEWNFAPRLSDFPNEHLNVSSIEVTAYAMERNVFRLYHRNTFNPHNDSTWDLSEPFTVIRAAEERMIKKAASNQNKADNKKLAIGVGVGVGVAWFAAFMVSWYTSAWYQRRALEKKGYLMKIAQSD</sequence>